<dbReference type="EMBL" id="CP015506">
    <property type="protein sequence ID" value="AND41426.1"/>
    <property type="molecule type" value="Genomic_DNA"/>
</dbReference>
<dbReference type="PANTHER" id="PTHR43133">
    <property type="entry name" value="RNA POLYMERASE ECF-TYPE SIGMA FACTO"/>
    <property type="match status" value="1"/>
</dbReference>
<evidence type="ECO:0000256" key="3">
    <source>
        <dbReference type="ARBA" id="ARBA00023082"/>
    </source>
</evidence>
<gene>
    <name evidence="7" type="ORF">A361_20425</name>
</gene>
<accession>A0A160ME95</accession>
<dbReference type="KEGG" id="bon:A361_20425"/>
<dbReference type="Gene3D" id="1.10.10.10">
    <property type="entry name" value="Winged helix-like DNA-binding domain superfamily/Winged helix DNA-binding domain"/>
    <property type="match status" value="1"/>
</dbReference>
<dbReference type="Gene3D" id="1.10.1740.10">
    <property type="match status" value="1"/>
</dbReference>
<dbReference type="InterPro" id="IPR036388">
    <property type="entry name" value="WH-like_DNA-bd_sf"/>
</dbReference>
<evidence type="ECO:0000259" key="5">
    <source>
        <dbReference type="Pfam" id="PF04542"/>
    </source>
</evidence>
<dbReference type="PANTHER" id="PTHR43133:SF60">
    <property type="entry name" value="RNA POLYMERASE SIGMA FACTOR SIGV"/>
    <property type="match status" value="1"/>
</dbReference>
<name>A0A160ME95_9BACI</name>
<dbReference type="AlphaFoldDB" id="A0A160ME95"/>
<dbReference type="InterPro" id="IPR013249">
    <property type="entry name" value="RNA_pol_sigma70_r4_t2"/>
</dbReference>
<feature type="domain" description="RNA polymerase sigma factor 70 region 4 type 2" evidence="6">
    <location>
        <begin position="128"/>
        <end position="173"/>
    </location>
</feature>
<evidence type="ECO:0000256" key="1">
    <source>
        <dbReference type="ARBA" id="ARBA00010641"/>
    </source>
</evidence>
<dbReference type="SUPFAM" id="SSF88946">
    <property type="entry name" value="Sigma2 domain of RNA polymerase sigma factors"/>
    <property type="match status" value="1"/>
</dbReference>
<evidence type="ECO:0000313" key="8">
    <source>
        <dbReference type="Proteomes" id="UP000077856"/>
    </source>
</evidence>
<dbReference type="InterPro" id="IPR014284">
    <property type="entry name" value="RNA_pol_sigma-70_dom"/>
</dbReference>
<dbReference type="RefSeq" id="WP_019380163.1">
    <property type="nucleotide sequence ID" value="NZ_CP015506.1"/>
</dbReference>
<organism evidence="7 8">
    <name type="scientific">Cytobacillus oceanisediminis 2691</name>
    <dbReference type="NCBI Taxonomy" id="1196031"/>
    <lineage>
        <taxon>Bacteria</taxon>
        <taxon>Bacillati</taxon>
        <taxon>Bacillota</taxon>
        <taxon>Bacilli</taxon>
        <taxon>Bacillales</taxon>
        <taxon>Bacillaceae</taxon>
        <taxon>Cytobacillus</taxon>
    </lineage>
</organism>
<comment type="similarity">
    <text evidence="1">Belongs to the sigma-70 factor family. ECF subfamily.</text>
</comment>
<dbReference type="Pfam" id="PF08281">
    <property type="entry name" value="Sigma70_r4_2"/>
    <property type="match status" value="1"/>
</dbReference>
<dbReference type="SUPFAM" id="SSF88659">
    <property type="entry name" value="Sigma3 and sigma4 domains of RNA polymerase sigma factors"/>
    <property type="match status" value="1"/>
</dbReference>
<keyword evidence="4" id="KW-0804">Transcription</keyword>
<dbReference type="STRING" id="1196031.A361_20425"/>
<evidence type="ECO:0000256" key="2">
    <source>
        <dbReference type="ARBA" id="ARBA00023015"/>
    </source>
</evidence>
<keyword evidence="2" id="KW-0805">Transcription regulation</keyword>
<proteinExistence type="inferred from homology"/>
<dbReference type="InterPro" id="IPR013324">
    <property type="entry name" value="RNA_pol_sigma_r3/r4-like"/>
</dbReference>
<dbReference type="GO" id="GO:0006352">
    <property type="term" value="P:DNA-templated transcription initiation"/>
    <property type="evidence" value="ECO:0007669"/>
    <property type="project" value="InterPro"/>
</dbReference>
<dbReference type="Proteomes" id="UP000077856">
    <property type="component" value="Chromosome"/>
</dbReference>
<sequence>MLEKKKSDFMEGNYSNKEETIEWLMNEYGKSVVRLAFTFVKKEQIAEDIAQDVFIKCYQNLDTFRNESSYKTWIYRITVNLCKDRLKSWNFRNIVLTDFFSKSKITNTTPESELLNLERKTDLSLKVLSLPIKYREVIILYYYEELSYNQIADLLDISVQTIKSRLHRGRLNLKKIIEEGGRNDG</sequence>
<dbReference type="GO" id="GO:0016987">
    <property type="term" value="F:sigma factor activity"/>
    <property type="evidence" value="ECO:0007669"/>
    <property type="project" value="UniProtKB-KW"/>
</dbReference>
<dbReference type="Pfam" id="PF04542">
    <property type="entry name" value="Sigma70_r2"/>
    <property type="match status" value="1"/>
</dbReference>
<dbReference type="eggNOG" id="COG1595">
    <property type="taxonomic scope" value="Bacteria"/>
</dbReference>
<dbReference type="CDD" id="cd06171">
    <property type="entry name" value="Sigma70_r4"/>
    <property type="match status" value="1"/>
</dbReference>
<evidence type="ECO:0000313" key="7">
    <source>
        <dbReference type="EMBL" id="AND41426.1"/>
    </source>
</evidence>
<feature type="domain" description="RNA polymerase sigma-70 region 2" evidence="5">
    <location>
        <begin position="24"/>
        <end position="88"/>
    </location>
</feature>
<reference evidence="7 8" key="1">
    <citation type="submission" date="2016-04" db="EMBL/GenBank/DDBJ databases">
        <title>Complete genome sequence of Bacillus oceanisediminis strain 2691.</title>
        <authorList>
            <person name="Jeong H."/>
            <person name="Kim H.J."/>
            <person name="Lee D.-W."/>
        </authorList>
    </citation>
    <scope>NUCLEOTIDE SEQUENCE [LARGE SCALE GENOMIC DNA]</scope>
    <source>
        <strain evidence="7 8">2691</strain>
    </source>
</reference>
<dbReference type="InterPro" id="IPR007627">
    <property type="entry name" value="RNA_pol_sigma70_r2"/>
</dbReference>
<protein>
    <submittedName>
        <fullName evidence="7">RNA polymerase subunit sigma</fullName>
    </submittedName>
</protein>
<keyword evidence="3" id="KW-0731">Sigma factor</keyword>
<dbReference type="NCBIfam" id="TIGR02937">
    <property type="entry name" value="sigma70-ECF"/>
    <property type="match status" value="1"/>
</dbReference>
<evidence type="ECO:0000256" key="4">
    <source>
        <dbReference type="ARBA" id="ARBA00023163"/>
    </source>
</evidence>
<dbReference type="GO" id="GO:0003677">
    <property type="term" value="F:DNA binding"/>
    <property type="evidence" value="ECO:0007669"/>
    <property type="project" value="InterPro"/>
</dbReference>
<dbReference type="InterPro" id="IPR013325">
    <property type="entry name" value="RNA_pol_sigma_r2"/>
</dbReference>
<dbReference type="NCBIfam" id="NF006930">
    <property type="entry name" value="PRK09415.1"/>
    <property type="match status" value="1"/>
</dbReference>
<dbReference type="InterPro" id="IPR039425">
    <property type="entry name" value="RNA_pol_sigma-70-like"/>
</dbReference>
<evidence type="ECO:0000259" key="6">
    <source>
        <dbReference type="Pfam" id="PF08281"/>
    </source>
</evidence>